<protein>
    <recommendedName>
        <fullName evidence="7">Spliceosome-associated protein CWC27 homolog</fullName>
    </recommendedName>
    <alternativeName>
        <fullName evidence="8">Probable inactive peptidyl-prolyl cis-trans isomerase CWC27 homolog</fullName>
    </alternativeName>
</protein>
<evidence type="ECO:0000256" key="7">
    <source>
        <dbReference type="ARBA" id="ARBA00040027"/>
    </source>
</evidence>
<evidence type="ECO:0000256" key="1">
    <source>
        <dbReference type="ARBA" id="ARBA00004123"/>
    </source>
</evidence>
<dbReference type="GO" id="GO:0003755">
    <property type="term" value="F:peptidyl-prolyl cis-trans isomerase activity"/>
    <property type="evidence" value="ECO:0007669"/>
    <property type="project" value="InterPro"/>
</dbReference>
<dbReference type="SUPFAM" id="SSF47459">
    <property type="entry name" value="HLH, helix-loop-helix DNA-binding domain"/>
    <property type="match status" value="1"/>
</dbReference>
<feature type="region of interest" description="Disordered" evidence="10">
    <location>
        <begin position="1088"/>
        <end position="1131"/>
    </location>
</feature>
<comment type="subunit">
    <text evidence="9">Part of the activated spliceosome B/catalytic step 1 spliceosome, one of the forms of the spliceosome which has a well-formed active site but still cannot catalyze the branching reaction and is composed at least of 52 proteins, the U2, U5 and U6 snRNAs and the pre-mRNA. Recruited during early steps of activated spliceosome B maturation, it is probably one of the first proteins released from this complex as he matures to the spliceosome C complex. Component of the minor spliceosome, which splices U12-type introns.</text>
</comment>
<keyword evidence="6" id="KW-0539">Nucleus</keyword>
<dbReference type="eggNOG" id="KOG0885">
    <property type="taxonomic scope" value="Eukaryota"/>
</dbReference>
<feature type="region of interest" description="Disordered" evidence="10">
    <location>
        <begin position="195"/>
        <end position="353"/>
    </location>
</feature>
<evidence type="ECO:0000256" key="3">
    <source>
        <dbReference type="ARBA" id="ARBA00023015"/>
    </source>
</evidence>
<evidence type="ECO:0000259" key="12">
    <source>
        <dbReference type="PROSITE" id="PS50888"/>
    </source>
</evidence>
<name>A0A067R7W7_ZOONE</name>
<keyword evidence="14" id="KW-1185">Reference proteome</keyword>
<dbReference type="GO" id="GO:0006457">
    <property type="term" value="P:protein folding"/>
    <property type="evidence" value="ECO:0007669"/>
    <property type="project" value="InterPro"/>
</dbReference>
<dbReference type="Proteomes" id="UP000027135">
    <property type="component" value="Unassembled WGS sequence"/>
</dbReference>
<dbReference type="InterPro" id="IPR032010">
    <property type="entry name" value="APD1-4_M"/>
</dbReference>
<dbReference type="Gene3D" id="4.10.280.10">
    <property type="entry name" value="Helix-loop-helix DNA-binding domain"/>
    <property type="match status" value="1"/>
</dbReference>
<feature type="compositionally biased region" description="Basic and acidic residues" evidence="10">
    <location>
        <begin position="748"/>
        <end position="771"/>
    </location>
</feature>
<dbReference type="Pfam" id="PF00010">
    <property type="entry name" value="HLH"/>
    <property type="match status" value="1"/>
</dbReference>
<feature type="region of interest" description="Disordered" evidence="10">
    <location>
        <begin position="396"/>
        <end position="424"/>
    </location>
</feature>
<evidence type="ECO:0000256" key="5">
    <source>
        <dbReference type="ARBA" id="ARBA00023163"/>
    </source>
</evidence>
<dbReference type="OMA" id="VMEDDMK"/>
<evidence type="ECO:0000256" key="8">
    <source>
        <dbReference type="ARBA" id="ARBA00042090"/>
    </source>
</evidence>
<evidence type="ECO:0000256" key="10">
    <source>
        <dbReference type="SAM" id="MobiDB-lite"/>
    </source>
</evidence>
<evidence type="ECO:0000259" key="11">
    <source>
        <dbReference type="PROSITE" id="PS50072"/>
    </source>
</evidence>
<evidence type="ECO:0000256" key="9">
    <source>
        <dbReference type="ARBA" id="ARBA00046368"/>
    </source>
</evidence>
<dbReference type="PANTHER" id="PTHR39077">
    <property type="entry name" value="DUF4793 DOMAIN-CONTAINING PROTEIN"/>
    <property type="match status" value="1"/>
</dbReference>
<dbReference type="Pfam" id="PF00160">
    <property type="entry name" value="Pro_isomerase"/>
    <property type="match status" value="1"/>
</dbReference>
<dbReference type="CDD" id="cd19708">
    <property type="entry name" value="bHLH_TS_dHLH3B_like"/>
    <property type="match status" value="1"/>
</dbReference>
<feature type="compositionally biased region" description="Basic and acidic residues" evidence="10">
    <location>
        <begin position="396"/>
        <end position="406"/>
    </location>
</feature>
<keyword evidence="13" id="KW-0413">Isomerase</keyword>
<feature type="compositionally biased region" description="Acidic residues" evidence="10">
    <location>
        <begin position="195"/>
        <end position="205"/>
    </location>
</feature>
<dbReference type="InterPro" id="IPR020892">
    <property type="entry name" value="Cyclophilin-type_PPIase_CS"/>
</dbReference>
<dbReference type="Pfam" id="PF16041">
    <property type="entry name" value="APD1-4_M"/>
    <property type="match status" value="1"/>
</dbReference>
<gene>
    <name evidence="13" type="ORF">L798_06639</name>
</gene>
<dbReference type="EMBL" id="KK852647">
    <property type="protein sequence ID" value="KDR19518.1"/>
    <property type="molecule type" value="Genomic_DNA"/>
</dbReference>
<organism evidence="13 14">
    <name type="scientific">Zootermopsis nevadensis</name>
    <name type="common">Dampwood termite</name>
    <dbReference type="NCBI Taxonomy" id="136037"/>
    <lineage>
        <taxon>Eukaryota</taxon>
        <taxon>Metazoa</taxon>
        <taxon>Ecdysozoa</taxon>
        <taxon>Arthropoda</taxon>
        <taxon>Hexapoda</taxon>
        <taxon>Insecta</taxon>
        <taxon>Pterygota</taxon>
        <taxon>Neoptera</taxon>
        <taxon>Polyneoptera</taxon>
        <taxon>Dictyoptera</taxon>
        <taxon>Blattodea</taxon>
        <taxon>Blattoidea</taxon>
        <taxon>Termitoidae</taxon>
        <taxon>Termopsidae</taxon>
        <taxon>Zootermopsis</taxon>
    </lineage>
</organism>
<evidence type="ECO:0000313" key="14">
    <source>
        <dbReference type="Proteomes" id="UP000027135"/>
    </source>
</evidence>
<dbReference type="FunFam" id="2.40.100.10:FF:000007">
    <property type="entry name" value="Peptidyl-prolyl cis-trans isomerase CWC27 homolog"/>
    <property type="match status" value="1"/>
</dbReference>
<dbReference type="GO" id="GO:0003677">
    <property type="term" value="F:DNA binding"/>
    <property type="evidence" value="ECO:0007669"/>
    <property type="project" value="UniProtKB-KW"/>
</dbReference>
<dbReference type="PROSITE" id="PS50888">
    <property type="entry name" value="BHLH"/>
    <property type="match status" value="1"/>
</dbReference>
<feature type="region of interest" description="Disordered" evidence="10">
    <location>
        <begin position="740"/>
        <end position="775"/>
    </location>
</feature>
<dbReference type="eggNOG" id="KOG4029">
    <property type="taxonomic scope" value="Eukaryota"/>
</dbReference>
<dbReference type="PANTHER" id="PTHR39077:SF1">
    <property type="entry name" value="E3 UBIQUITIN-PROTEIN LIGASE APD1-4 MIDDLE DOMAIN-CONTAINING PROTEIN"/>
    <property type="match status" value="1"/>
</dbReference>
<evidence type="ECO:0000256" key="6">
    <source>
        <dbReference type="ARBA" id="ARBA00023242"/>
    </source>
</evidence>
<dbReference type="PROSITE" id="PS00170">
    <property type="entry name" value="CSA_PPIASE_1"/>
    <property type="match status" value="1"/>
</dbReference>
<feature type="domain" description="PPIase cyclophilin-type" evidence="11">
    <location>
        <begin position="1"/>
        <end position="153"/>
    </location>
</feature>
<feature type="domain" description="BHLH" evidence="12">
    <location>
        <begin position="1137"/>
        <end position="1189"/>
    </location>
</feature>
<dbReference type="InterPro" id="IPR011598">
    <property type="entry name" value="bHLH_dom"/>
</dbReference>
<sequence length="1200" mass="136294">QVLLKTTVGDIDLELWSKETPKACRNFVQLCMEGYYNDTIFHRVVKGFIIQGGDRTGTGTGGESIYGHPFKDEFHSRLRFNRRGLLAMANAGQDDNASQFFFTLGPTPELQNKHTVFGKVTGETIFNMLKLEDALVDKDDKPLYPQKIIKAEILYNPFPDIIPRTQPTTREDKVGKSKKEKRAGVKNFKLLSFGEEAEEDEEETSEANRKYSGRSKSTHDILKDPGLSAVPAIETEEEIKEINKWTLGSSDSDPALSEDEVIHRGSNASHGDRDELSRIKKKLKVDKDSDIQPSVSKNSKADKNEEKENHSNLRRKTDDIQKEAQKLKWELQRKVEEKEEKAEIKSEVAKNEAIEAYKQEQEKYKQLKSQMPEKGSSREQFTLSLLAKFQKKLSSAKDKAREKSGDKAGQSSPNLENKTEDDDDDEDWLSHMLIFETNTPVLAKDASTKTDDWFEIYDPRNPINKRRREASKDAMKTRDKHIRVTRHKKGLKGPLRALRLCILSVLLPGLLVAVPLYMRFHVYGEQLYPVGMSDMRVLDNRMSTTWCQRQLVRANTTFNAFLMPEQPGLEPEPMRVSMTRHLELDDDMKEYWAFYLLQGSSVTVSTCVRWPGASLIVIRGHKHLHQCAYIGDDSSEELEEMEGNLEEWPMTSVHDPNRTKITTDIHSSTNGENSNEMNEPAKMRRVRPGVMFHASKGPINSHEKLEHGDDGDSDDIDNIVIQLIRNVAWAKSRIKAKNAVNNSPSKSYSREYKVSTESPRSDVSSKSDEHSSALTSSEVFEDVLRRLQRLGDRGRSVLRRLNSQMGNILPSKDDVNGYESFNTLRNLIRDIILEQDFGNHNGSEGMLDRSRRGITLAPPSLQESLNMHAEDEDAANEEGFQPDGIADHHQMVNETTLNDRSKSEFWSSFSSSEERLLSCAGLILNLPLSPHSKCSKHRSHHEHTVAAHENTITYKIPRNGYYFFVFSSENEVQTNYIRVHFDLEKRMYNVSNSMAACRNSTESCSLPLHFFSSEKVVLELPVRPNESLWNEEFIAVSTCDGDGTDYSTTSSPPRRPGEPRGEGSRGPAASAGADMDSLSEELEDDLMSDDFSIPDSDDDDDEDNRLDSTAVNSGGEVSGHHSGLVQTHPHPSPRIIVRKIFTNSRERWRQQNVSGAFAELRKLVPTHPPDKKLSKNEILRMAIRYIRLLTNVLEWQKKHQ</sequence>
<feature type="region of interest" description="Disordered" evidence="10">
    <location>
        <begin position="1040"/>
        <end position="1076"/>
    </location>
</feature>
<feature type="region of interest" description="Disordered" evidence="10">
    <location>
        <begin position="160"/>
        <end position="179"/>
    </location>
</feature>
<dbReference type="FunFam" id="4.10.280.10:FF:000015">
    <property type="entry name" value="T-cell acute lymphocytic leukemia 1"/>
    <property type="match status" value="1"/>
</dbReference>
<dbReference type="Pfam" id="PF16040">
    <property type="entry name" value="APD1-4_N"/>
    <property type="match status" value="1"/>
</dbReference>
<keyword evidence="4" id="KW-0238">DNA-binding</keyword>
<keyword evidence="3" id="KW-0805">Transcription regulation</keyword>
<feature type="compositionally biased region" description="Basic and acidic residues" evidence="10">
    <location>
        <begin position="701"/>
        <end position="710"/>
    </location>
</feature>
<feature type="compositionally biased region" description="Basic and acidic residues" evidence="10">
    <location>
        <begin position="299"/>
        <end position="353"/>
    </location>
</feature>
<dbReference type="CDD" id="cd22288">
    <property type="entry name" value="CWC27_CTD"/>
    <property type="match status" value="1"/>
</dbReference>
<dbReference type="Gene3D" id="2.40.100.10">
    <property type="entry name" value="Cyclophilin-like"/>
    <property type="match status" value="1"/>
</dbReference>
<dbReference type="SUPFAM" id="SSF50891">
    <property type="entry name" value="Cyclophilin-like"/>
    <property type="match status" value="1"/>
</dbReference>
<evidence type="ECO:0000256" key="4">
    <source>
        <dbReference type="ARBA" id="ARBA00023125"/>
    </source>
</evidence>
<comment type="similarity">
    <text evidence="2">Belongs to the cyclophilin-type PPIase family.</text>
</comment>
<evidence type="ECO:0000313" key="13">
    <source>
        <dbReference type="EMBL" id="KDR19518.1"/>
    </source>
</evidence>
<evidence type="ECO:0000256" key="2">
    <source>
        <dbReference type="ARBA" id="ARBA00007365"/>
    </source>
</evidence>
<reference evidence="13 14" key="1">
    <citation type="journal article" date="2014" name="Nat. Commun.">
        <title>Molecular traces of alternative social organization in a termite genome.</title>
        <authorList>
            <person name="Terrapon N."/>
            <person name="Li C."/>
            <person name="Robertson H.M."/>
            <person name="Ji L."/>
            <person name="Meng X."/>
            <person name="Booth W."/>
            <person name="Chen Z."/>
            <person name="Childers C.P."/>
            <person name="Glastad K.M."/>
            <person name="Gokhale K."/>
            <person name="Gowin J."/>
            <person name="Gronenberg W."/>
            <person name="Hermansen R.A."/>
            <person name="Hu H."/>
            <person name="Hunt B.G."/>
            <person name="Huylmans A.K."/>
            <person name="Khalil S.M."/>
            <person name="Mitchell R.D."/>
            <person name="Munoz-Torres M.C."/>
            <person name="Mustard J.A."/>
            <person name="Pan H."/>
            <person name="Reese J.T."/>
            <person name="Scharf M.E."/>
            <person name="Sun F."/>
            <person name="Vogel H."/>
            <person name="Xiao J."/>
            <person name="Yang W."/>
            <person name="Yang Z."/>
            <person name="Yang Z."/>
            <person name="Zhou J."/>
            <person name="Zhu J."/>
            <person name="Brent C.S."/>
            <person name="Elsik C.G."/>
            <person name="Goodisman M.A."/>
            <person name="Liberles D.A."/>
            <person name="Roe R.M."/>
            <person name="Vargo E.L."/>
            <person name="Vilcinskas A."/>
            <person name="Wang J."/>
            <person name="Bornberg-Bauer E."/>
            <person name="Korb J."/>
            <person name="Zhang G."/>
            <person name="Liebig J."/>
        </authorList>
    </citation>
    <scope>NUCLEOTIDE SEQUENCE [LARGE SCALE GENOMIC DNA]</scope>
    <source>
        <tissue evidence="13">Whole organism</tissue>
    </source>
</reference>
<keyword evidence="5" id="KW-0804">Transcription</keyword>
<proteinExistence type="inferred from homology"/>
<accession>A0A067R7W7</accession>
<feature type="compositionally biased region" description="Acidic residues" evidence="10">
    <location>
        <begin position="1095"/>
        <end position="1104"/>
    </location>
</feature>
<dbReference type="InParanoid" id="A0A067R7W7"/>
<dbReference type="InterPro" id="IPR032008">
    <property type="entry name" value="APD1-4_N"/>
</dbReference>
<feature type="non-terminal residue" evidence="13">
    <location>
        <position position="1200"/>
    </location>
</feature>
<dbReference type="CDD" id="cd01925">
    <property type="entry name" value="cyclophilin_CeCYP16-like"/>
    <property type="match status" value="1"/>
</dbReference>
<dbReference type="PROSITE" id="PS50072">
    <property type="entry name" value="CSA_PPIASE_2"/>
    <property type="match status" value="1"/>
</dbReference>
<dbReference type="AlphaFoldDB" id="A0A067R7W7"/>
<dbReference type="STRING" id="136037.A0A067R7W7"/>
<comment type="subcellular location">
    <subcellularLocation>
        <location evidence="1">Nucleus</location>
    </subcellularLocation>
</comment>
<dbReference type="InterPro" id="IPR002130">
    <property type="entry name" value="Cyclophilin-type_PPIase_dom"/>
</dbReference>
<dbReference type="InterPro" id="IPR036638">
    <property type="entry name" value="HLH_DNA-bd_sf"/>
</dbReference>
<dbReference type="GO" id="GO:0046983">
    <property type="term" value="F:protein dimerization activity"/>
    <property type="evidence" value="ECO:0007669"/>
    <property type="project" value="InterPro"/>
</dbReference>
<dbReference type="PRINTS" id="PR00153">
    <property type="entry name" value="CSAPPISMRASE"/>
</dbReference>
<feature type="region of interest" description="Disordered" evidence="10">
    <location>
        <begin position="693"/>
        <end position="713"/>
    </location>
</feature>
<dbReference type="InterPro" id="IPR029000">
    <property type="entry name" value="Cyclophilin-like_dom_sf"/>
</dbReference>
<dbReference type="GO" id="GO:0005634">
    <property type="term" value="C:nucleus"/>
    <property type="evidence" value="ECO:0007669"/>
    <property type="project" value="UniProtKB-SubCell"/>
</dbReference>
<feature type="non-terminal residue" evidence="13">
    <location>
        <position position="1"/>
    </location>
</feature>
<dbReference type="SMART" id="SM00353">
    <property type="entry name" value="HLH"/>
    <property type="match status" value="1"/>
</dbReference>